<evidence type="ECO:0000256" key="2">
    <source>
        <dbReference type="ARBA" id="ARBA00022618"/>
    </source>
</evidence>
<reference evidence="8 9" key="1">
    <citation type="journal article" date="2016" name="Nat. Commun.">
        <title>Thousands of microbial genomes shed light on interconnected biogeochemical processes in an aquifer system.</title>
        <authorList>
            <person name="Anantharaman K."/>
            <person name="Brown C.T."/>
            <person name="Hug L.A."/>
            <person name="Sharon I."/>
            <person name="Castelle C.J."/>
            <person name="Probst A.J."/>
            <person name="Thomas B.C."/>
            <person name="Singh A."/>
            <person name="Wilkins M.J."/>
            <person name="Karaoz U."/>
            <person name="Brodie E.L."/>
            <person name="Williams K.H."/>
            <person name="Hubbard S.S."/>
            <person name="Banfield J.F."/>
        </authorList>
    </citation>
    <scope>NUCLEOTIDE SEQUENCE [LARGE SCALE GENOMIC DNA]</scope>
</reference>
<evidence type="ECO:0000313" key="9">
    <source>
        <dbReference type="Proteomes" id="UP000176544"/>
    </source>
</evidence>
<keyword evidence="1 5" id="KW-1003">Cell membrane</keyword>
<protein>
    <recommendedName>
        <fullName evidence="5 6">Cell division protein FtsA</fullName>
    </recommendedName>
</protein>
<evidence type="ECO:0000256" key="4">
    <source>
        <dbReference type="ARBA" id="ARBA00023306"/>
    </source>
</evidence>
<evidence type="ECO:0000313" key="8">
    <source>
        <dbReference type="EMBL" id="OGY60520.1"/>
    </source>
</evidence>
<dbReference type="PANTHER" id="PTHR32432:SF4">
    <property type="entry name" value="CELL DIVISION PROTEIN FTSA"/>
    <property type="match status" value="1"/>
</dbReference>
<evidence type="ECO:0000259" key="7">
    <source>
        <dbReference type="SMART" id="SM00842"/>
    </source>
</evidence>
<dbReference type="PIRSF" id="PIRSF003101">
    <property type="entry name" value="FtsA"/>
    <property type="match status" value="1"/>
</dbReference>
<dbReference type="EMBL" id="MHJA01000030">
    <property type="protein sequence ID" value="OGY60520.1"/>
    <property type="molecule type" value="Genomic_DNA"/>
</dbReference>
<dbReference type="SMART" id="SM00842">
    <property type="entry name" value="FtsA"/>
    <property type="match status" value="1"/>
</dbReference>
<keyword evidence="3 5" id="KW-0472">Membrane</keyword>
<dbReference type="Proteomes" id="UP000176544">
    <property type="component" value="Unassembled WGS sequence"/>
</dbReference>
<feature type="domain" description="SHS2" evidence="7">
    <location>
        <begin position="6"/>
        <end position="194"/>
    </location>
</feature>
<evidence type="ECO:0000256" key="3">
    <source>
        <dbReference type="ARBA" id="ARBA00023136"/>
    </source>
</evidence>
<comment type="subcellular location">
    <subcellularLocation>
        <location evidence="5">Cell membrane</location>
        <topology evidence="5">Peripheral membrane protein</topology>
        <orientation evidence="5">Cytoplasmic side</orientation>
    </subcellularLocation>
    <text evidence="5">Localizes to the Z ring in an FtsZ-dependent manner. Targeted to the membrane through a conserved C-terminal amphipathic helix.</text>
</comment>
<keyword evidence="4 5" id="KW-0131">Cell cycle</keyword>
<dbReference type="GO" id="GO:0043093">
    <property type="term" value="P:FtsZ-dependent cytokinesis"/>
    <property type="evidence" value="ECO:0007669"/>
    <property type="project" value="UniProtKB-UniRule"/>
</dbReference>
<dbReference type="GO" id="GO:0009898">
    <property type="term" value="C:cytoplasmic side of plasma membrane"/>
    <property type="evidence" value="ECO:0007669"/>
    <property type="project" value="UniProtKB-UniRule"/>
</dbReference>
<dbReference type="HAMAP" id="MF_02033">
    <property type="entry name" value="FtsA"/>
    <property type="match status" value="1"/>
</dbReference>
<evidence type="ECO:0000256" key="5">
    <source>
        <dbReference type="HAMAP-Rule" id="MF_02033"/>
    </source>
</evidence>
<dbReference type="NCBIfam" id="TIGR01174">
    <property type="entry name" value="ftsA"/>
    <property type="match status" value="1"/>
</dbReference>
<dbReference type="PANTHER" id="PTHR32432">
    <property type="entry name" value="CELL DIVISION PROTEIN FTSA-RELATED"/>
    <property type="match status" value="1"/>
</dbReference>
<comment type="subunit">
    <text evidence="5">Self-interacts. Interacts with FtsZ.</text>
</comment>
<proteinExistence type="inferred from homology"/>
<keyword evidence="2 5" id="KW-0132">Cell division</keyword>
<dbReference type="STRING" id="1797692.A3I33_02760"/>
<accession>A0A1G1Z9H4</accession>
<organism evidence="8 9">
    <name type="scientific">Candidatus Colwellbacteria bacterium RIFCSPLOWO2_02_FULL_45_11</name>
    <dbReference type="NCBI Taxonomy" id="1797692"/>
    <lineage>
        <taxon>Bacteria</taxon>
        <taxon>Candidatus Colwelliibacteriota</taxon>
    </lineage>
</organism>
<dbReference type="CDD" id="cd24048">
    <property type="entry name" value="ASKHA_NBD_FtsA"/>
    <property type="match status" value="1"/>
</dbReference>
<comment type="caution">
    <text evidence="8">The sequence shown here is derived from an EMBL/GenBank/DDBJ whole genome shotgun (WGS) entry which is preliminary data.</text>
</comment>
<dbReference type="SUPFAM" id="SSF53067">
    <property type="entry name" value="Actin-like ATPase domain"/>
    <property type="match status" value="2"/>
</dbReference>
<evidence type="ECO:0000256" key="6">
    <source>
        <dbReference type="PIRNR" id="PIRNR003101"/>
    </source>
</evidence>
<name>A0A1G1Z9H4_9BACT</name>
<dbReference type="GO" id="GO:0032153">
    <property type="term" value="C:cell division site"/>
    <property type="evidence" value="ECO:0007669"/>
    <property type="project" value="UniProtKB-UniRule"/>
</dbReference>
<dbReference type="InterPro" id="IPR020823">
    <property type="entry name" value="Cell_div_FtsA"/>
</dbReference>
<dbReference type="InterPro" id="IPR043129">
    <property type="entry name" value="ATPase_NBD"/>
</dbReference>
<dbReference type="Pfam" id="PF02491">
    <property type="entry name" value="SHS2_FTSA"/>
    <property type="match status" value="1"/>
</dbReference>
<sequence length="411" mass="44254">MAQQQILGLDIGSETIKAVVAEPTSEGKILLKAGFRKPSRGLRKGVVVDMENATNTVGGLLDKVRETSKSALKNIYLRVGGSDVRVQSSRGITAVSRANSEIYRDDVDRVVQASEAVNLPPNRMILHTIKKEFIVDGVGDIQDPLGMTGSRLEVLSLIVDAFQPTIKNLSKCVELAGGSIGGLVFGPLAGAATLLTDNQKELGVISVDIGYGTTGIAIYEENKLLHTRVFPVGAGHITNDLAIALKIPVEVAEKVKLSYGYASAQGASNKEKVDLQRLDSNVKGSPSRKFISEVIESRLQEICELISSDLRAIDKERHLPAGIVITGGGAKLPGVTELFRDELRLATQVGFPRDKIFEAESKSMLEFIESPEYALVLGLVLSSKQAHGNRLSLNGGGVSKFFKNFFKNFLP</sequence>
<dbReference type="InterPro" id="IPR003494">
    <property type="entry name" value="SHS2_FtsA"/>
</dbReference>
<dbReference type="Gene3D" id="3.30.1490.110">
    <property type="match status" value="1"/>
</dbReference>
<dbReference type="Pfam" id="PF14450">
    <property type="entry name" value="FtsA"/>
    <property type="match status" value="1"/>
</dbReference>
<dbReference type="Gene3D" id="3.30.420.40">
    <property type="match status" value="1"/>
</dbReference>
<evidence type="ECO:0000256" key="1">
    <source>
        <dbReference type="ARBA" id="ARBA00022475"/>
    </source>
</evidence>
<gene>
    <name evidence="5" type="primary">ftsA</name>
    <name evidence="8" type="ORF">A3I33_02760</name>
</gene>
<dbReference type="AlphaFoldDB" id="A0A1G1Z9H4"/>
<comment type="function">
    <text evidence="5 6">Cell division protein that is involved in the assembly of the Z ring. May serve as a membrane anchor for the Z ring.</text>
</comment>
<comment type="similarity">
    <text evidence="5 6">Belongs to the FtsA/MreB family.</text>
</comment>
<dbReference type="InterPro" id="IPR050696">
    <property type="entry name" value="FtsA/MreB"/>
</dbReference>